<name>A0A6H2DL32_9SPHN</name>
<keyword evidence="2" id="KW-1185">Reference proteome</keyword>
<dbReference type="Proteomes" id="UP000501600">
    <property type="component" value="Chromosome"/>
</dbReference>
<evidence type="ECO:0000313" key="2">
    <source>
        <dbReference type="Proteomes" id="UP000501600"/>
    </source>
</evidence>
<dbReference type="AlphaFoldDB" id="A0A6H2DL32"/>
<organism evidence="1 2">
    <name type="scientific">Parasphingorhabdus halotolerans</name>
    <dbReference type="NCBI Taxonomy" id="2725558"/>
    <lineage>
        <taxon>Bacteria</taxon>
        <taxon>Pseudomonadati</taxon>
        <taxon>Pseudomonadota</taxon>
        <taxon>Alphaproteobacteria</taxon>
        <taxon>Sphingomonadales</taxon>
        <taxon>Sphingomonadaceae</taxon>
        <taxon>Parasphingorhabdus</taxon>
    </lineage>
</organism>
<dbReference type="EMBL" id="CP051217">
    <property type="protein sequence ID" value="QJB68693.1"/>
    <property type="molecule type" value="Genomic_DNA"/>
</dbReference>
<sequence length="87" mass="9597">MTTLLLAGTMVSCSGGEHPICKDDKSTKEYSLQWQDDLAEASTSGKVSTEKVVAIQGKMYENLGLLAREKWSEHCNLLDKLRSESGF</sequence>
<accession>A0A6H2DL32</accession>
<dbReference type="KEGG" id="phao:HF685_04860"/>
<protein>
    <submittedName>
        <fullName evidence="1">Uncharacterized protein</fullName>
    </submittedName>
</protein>
<dbReference type="RefSeq" id="WP_168818535.1">
    <property type="nucleotide sequence ID" value="NZ_CP051217.1"/>
</dbReference>
<proteinExistence type="predicted"/>
<evidence type="ECO:0000313" key="1">
    <source>
        <dbReference type="EMBL" id="QJB68693.1"/>
    </source>
</evidence>
<reference evidence="1 2" key="1">
    <citation type="submission" date="2020-04" db="EMBL/GenBank/DDBJ databases">
        <title>Genome sequence for Sphingorhabdus sp. strain M1.</title>
        <authorList>
            <person name="Park S.-J."/>
        </authorList>
    </citation>
    <scope>NUCLEOTIDE SEQUENCE [LARGE SCALE GENOMIC DNA]</scope>
    <source>
        <strain evidence="1 2">JK6</strain>
    </source>
</reference>
<gene>
    <name evidence="1" type="ORF">HF685_04860</name>
</gene>